<evidence type="ECO:0000313" key="4">
    <source>
        <dbReference type="Proteomes" id="UP001212997"/>
    </source>
</evidence>
<name>A0AAD5YJH2_9APHY</name>
<feature type="region of interest" description="Disordered" evidence="1">
    <location>
        <begin position="1"/>
        <end position="31"/>
    </location>
</feature>
<dbReference type="GO" id="GO:0004674">
    <property type="term" value="F:protein serine/threonine kinase activity"/>
    <property type="evidence" value="ECO:0007669"/>
    <property type="project" value="TreeGrafter"/>
</dbReference>
<dbReference type="PANTHER" id="PTHR47763">
    <property type="entry name" value="ALPHA-PROTEIN KINASE VWKA"/>
    <property type="match status" value="1"/>
</dbReference>
<evidence type="ECO:0000259" key="2">
    <source>
        <dbReference type="PROSITE" id="PS50234"/>
    </source>
</evidence>
<comment type="caution">
    <text evidence="3">The sequence shown here is derived from an EMBL/GenBank/DDBJ whole genome shotgun (WGS) entry which is preliminary data.</text>
</comment>
<evidence type="ECO:0000313" key="3">
    <source>
        <dbReference type="EMBL" id="KAJ3485523.1"/>
    </source>
</evidence>
<dbReference type="PANTHER" id="PTHR47763:SF1">
    <property type="entry name" value="DUF659 DOMAIN-CONTAINING PROTEIN"/>
    <property type="match status" value="1"/>
</dbReference>
<organism evidence="3 4">
    <name type="scientific">Meripilus lineatus</name>
    <dbReference type="NCBI Taxonomy" id="2056292"/>
    <lineage>
        <taxon>Eukaryota</taxon>
        <taxon>Fungi</taxon>
        <taxon>Dikarya</taxon>
        <taxon>Basidiomycota</taxon>
        <taxon>Agaricomycotina</taxon>
        <taxon>Agaricomycetes</taxon>
        <taxon>Polyporales</taxon>
        <taxon>Meripilaceae</taxon>
        <taxon>Meripilus</taxon>
    </lineage>
</organism>
<dbReference type="PROSITE" id="PS50234">
    <property type="entry name" value="VWFA"/>
    <property type="match status" value="1"/>
</dbReference>
<reference evidence="3" key="1">
    <citation type="submission" date="2022-07" db="EMBL/GenBank/DDBJ databases">
        <title>Genome Sequence of Physisporinus lineatus.</title>
        <authorList>
            <person name="Buettner E."/>
        </authorList>
    </citation>
    <scope>NUCLEOTIDE SEQUENCE</scope>
    <source>
        <strain evidence="3">VT162</strain>
    </source>
</reference>
<feature type="domain" description="VWFA" evidence="2">
    <location>
        <begin position="39"/>
        <end position="264"/>
    </location>
</feature>
<protein>
    <recommendedName>
        <fullName evidence="2">VWFA domain-containing protein</fullName>
    </recommendedName>
</protein>
<dbReference type="InterPro" id="IPR052969">
    <property type="entry name" value="Thr-specific_kinase-like"/>
</dbReference>
<dbReference type="CDD" id="cd00198">
    <property type="entry name" value="vWFA"/>
    <property type="match status" value="1"/>
</dbReference>
<dbReference type="EMBL" id="JANAWD010000150">
    <property type="protein sequence ID" value="KAJ3485523.1"/>
    <property type="molecule type" value="Genomic_DNA"/>
</dbReference>
<dbReference type="Pfam" id="PF00092">
    <property type="entry name" value="VWA"/>
    <property type="match status" value="1"/>
</dbReference>
<dbReference type="Gene3D" id="3.40.50.410">
    <property type="entry name" value="von Willebrand factor, type A domain"/>
    <property type="match status" value="1"/>
</dbReference>
<proteinExistence type="predicted"/>
<feature type="region of interest" description="Disordered" evidence="1">
    <location>
        <begin position="375"/>
        <end position="398"/>
    </location>
</feature>
<dbReference type="AlphaFoldDB" id="A0AAD5YJH2"/>
<evidence type="ECO:0000256" key="1">
    <source>
        <dbReference type="SAM" id="MobiDB-lite"/>
    </source>
</evidence>
<keyword evidence="4" id="KW-1185">Reference proteome</keyword>
<dbReference type="InterPro" id="IPR036465">
    <property type="entry name" value="vWFA_dom_sf"/>
</dbReference>
<feature type="compositionally biased region" description="Polar residues" evidence="1">
    <location>
        <begin position="376"/>
        <end position="392"/>
    </location>
</feature>
<dbReference type="InterPro" id="IPR002035">
    <property type="entry name" value="VWF_A"/>
</dbReference>
<feature type="compositionally biased region" description="Low complexity" evidence="1">
    <location>
        <begin position="13"/>
        <end position="24"/>
    </location>
</feature>
<sequence>MDEDMDFDSFPTQQASIAQQPQHQYPSNGSTDDGRKMLDLVFVQDCTGSQGSYITSATKNIQAICQHIFESGKLQAPEDLRIGLVAYRDHPPQDHTYVTRNFGFSSDISKVEKDLSSLYASGGGDGPEAVTAALAEALGMDWRPQASKMVVLIADAPPHGIGEYGDGIVFSCPIPAYFSLMTLGLSIGFDSGSPDGNDPLQIARAMASRGITLFFVACEPALSGYSYATDFFQALTNITSGLMLPLTTADLLTHAIVGSVLENLDMERLVREVGQAVSERILGNNESVDDVARELHERLLLRNESTKKVVIETIYRESEEAKHNVSVYMQAASLADARPLLKRVPGTRFTDKYLHARMASSKGYGSPYGSYIPARKSSTISTSPTTAKIPTPSQSPPRKVVTDFAAFGAPANSSVFGTAVASTPFSLAGGKAAFGGMRGGRTTSFDDDDDDDDDGRQKVELREDSISLDQARRIALQSAWRSAHV</sequence>
<dbReference type="Proteomes" id="UP001212997">
    <property type="component" value="Unassembled WGS sequence"/>
</dbReference>
<dbReference type="SUPFAM" id="SSF53300">
    <property type="entry name" value="vWA-like"/>
    <property type="match status" value="1"/>
</dbReference>
<feature type="compositionally biased region" description="Acidic residues" evidence="1">
    <location>
        <begin position="445"/>
        <end position="454"/>
    </location>
</feature>
<feature type="region of interest" description="Disordered" evidence="1">
    <location>
        <begin position="436"/>
        <end position="463"/>
    </location>
</feature>
<gene>
    <name evidence="3" type="ORF">NLI96_g4893</name>
</gene>
<dbReference type="GO" id="GO:0005737">
    <property type="term" value="C:cytoplasm"/>
    <property type="evidence" value="ECO:0007669"/>
    <property type="project" value="TreeGrafter"/>
</dbReference>
<accession>A0AAD5YJH2</accession>